<comment type="caution">
    <text evidence="1">The sequence shown here is derived from an EMBL/GenBank/DDBJ whole genome shotgun (WGS) entry which is preliminary data.</text>
</comment>
<name>A0AAV5W992_9BILA</name>
<evidence type="ECO:0000313" key="2">
    <source>
        <dbReference type="Proteomes" id="UP001432322"/>
    </source>
</evidence>
<accession>A0AAV5W992</accession>
<dbReference type="AlphaFoldDB" id="A0AAV5W992"/>
<organism evidence="1 2">
    <name type="scientific">Pristionchus fissidentatus</name>
    <dbReference type="NCBI Taxonomy" id="1538716"/>
    <lineage>
        <taxon>Eukaryota</taxon>
        <taxon>Metazoa</taxon>
        <taxon>Ecdysozoa</taxon>
        <taxon>Nematoda</taxon>
        <taxon>Chromadorea</taxon>
        <taxon>Rhabditida</taxon>
        <taxon>Rhabditina</taxon>
        <taxon>Diplogasteromorpha</taxon>
        <taxon>Diplogasteroidea</taxon>
        <taxon>Neodiplogasteridae</taxon>
        <taxon>Pristionchus</taxon>
    </lineage>
</organism>
<sequence>IVRIYYEMSGEDWKSAPSSVHLLFLSSGKRVNIELFYDQSKWSLCGSVDVENLEDLTFIFDLIGNHKSEGTRFTLKSMDNEFTCISSSSSSARFRLGPSLAWIFGELSITCQGRNRLMTPPSIFTVRIDVEEYKGELPVWREVMQFINGCQSRGIIADQRLAFPAEIVSLHSDFFLQLFFGSFSERTQEFVRMEGTSVDSLSQILLLAMAPSRFSHLFCANHDLNSLSSLLPLVDQFSFLSLLSRLSSQAETSIRSIRSCDLSICTHVMDVADFLKDNKTMISFFSRFGSSECLDLIVDVFVDRMSPILIRSISKRQATLSRSIYDRSKIRLDFGPSLHLLCSLQRLLS</sequence>
<keyword evidence="2" id="KW-1185">Reference proteome</keyword>
<protein>
    <recommendedName>
        <fullName evidence="3">BTB domain-containing protein</fullName>
    </recommendedName>
</protein>
<feature type="non-terminal residue" evidence="1">
    <location>
        <position position="1"/>
    </location>
</feature>
<dbReference type="Proteomes" id="UP001432322">
    <property type="component" value="Unassembled WGS sequence"/>
</dbReference>
<evidence type="ECO:0000313" key="1">
    <source>
        <dbReference type="EMBL" id="GMT28816.1"/>
    </source>
</evidence>
<gene>
    <name evidence="1" type="ORF">PFISCL1PPCAC_20113</name>
</gene>
<evidence type="ECO:0008006" key="3">
    <source>
        <dbReference type="Google" id="ProtNLM"/>
    </source>
</evidence>
<reference evidence="1" key="1">
    <citation type="submission" date="2023-10" db="EMBL/GenBank/DDBJ databases">
        <title>Genome assembly of Pristionchus species.</title>
        <authorList>
            <person name="Yoshida K."/>
            <person name="Sommer R.J."/>
        </authorList>
    </citation>
    <scope>NUCLEOTIDE SEQUENCE</scope>
    <source>
        <strain evidence="1">RS5133</strain>
    </source>
</reference>
<proteinExistence type="predicted"/>
<dbReference type="EMBL" id="BTSY01000005">
    <property type="protein sequence ID" value="GMT28816.1"/>
    <property type="molecule type" value="Genomic_DNA"/>
</dbReference>